<dbReference type="RefSeq" id="WP_106926965.1">
    <property type="nucleotide sequence ID" value="NZ_PYFT01000001.1"/>
</dbReference>
<feature type="signal peptide" evidence="3">
    <location>
        <begin position="1"/>
        <end position="29"/>
    </location>
</feature>
<keyword evidence="3" id="KW-0732">Signal</keyword>
<evidence type="ECO:0000259" key="5">
    <source>
        <dbReference type="Pfam" id="PF22073"/>
    </source>
</evidence>
<dbReference type="Gene3D" id="2.60.40.10">
    <property type="entry name" value="Immunoglobulins"/>
    <property type="match status" value="1"/>
</dbReference>
<evidence type="ECO:0008006" key="9">
    <source>
        <dbReference type="Google" id="ProtNLM"/>
    </source>
</evidence>
<dbReference type="NCBIfam" id="NF012200">
    <property type="entry name" value="choice_anch_D"/>
    <property type="match status" value="1"/>
</dbReference>
<dbReference type="Pfam" id="PF22073">
    <property type="entry name" value="Cep192_D4"/>
    <property type="match status" value="1"/>
</dbReference>
<dbReference type="Proteomes" id="UP000240357">
    <property type="component" value="Unassembled WGS sequence"/>
</dbReference>
<evidence type="ECO:0000313" key="8">
    <source>
        <dbReference type="Proteomes" id="UP000240357"/>
    </source>
</evidence>
<dbReference type="InterPro" id="IPR056737">
    <property type="entry name" value="Beta-prop_ATRN-MKLN-like"/>
</dbReference>
<feature type="domain" description="Cep192/Spd-2-like" evidence="5">
    <location>
        <begin position="369"/>
        <end position="465"/>
    </location>
</feature>
<dbReference type="SMART" id="SM00612">
    <property type="entry name" value="Kelch"/>
    <property type="match status" value="5"/>
</dbReference>
<name>A0A2T2YBI6_9BACT</name>
<evidence type="ECO:0000256" key="2">
    <source>
        <dbReference type="ARBA" id="ARBA00022737"/>
    </source>
</evidence>
<dbReference type="PANTHER" id="PTHR45632:SF24">
    <property type="entry name" value="GALACTOSE OXIDASE"/>
    <property type="match status" value="1"/>
</dbReference>
<evidence type="ECO:0000259" key="6">
    <source>
        <dbReference type="Pfam" id="PF24981"/>
    </source>
</evidence>
<dbReference type="OrthoDB" id="996574at2"/>
<dbReference type="InterPro" id="IPR013783">
    <property type="entry name" value="Ig-like_fold"/>
</dbReference>
<dbReference type="AlphaFoldDB" id="A0A2T2YBI6"/>
<keyword evidence="8" id="KW-1185">Reference proteome</keyword>
<dbReference type="InterPro" id="IPR015915">
    <property type="entry name" value="Kelch-typ_b-propeller"/>
</dbReference>
<dbReference type="InterPro" id="IPR026444">
    <property type="entry name" value="Secre_tail"/>
</dbReference>
<dbReference type="EMBL" id="PYFT01000001">
    <property type="protein sequence ID" value="PSR52891.1"/>
    <property type="molecule type" value="Genomic_DNA"/>
</dbReference>
<feature type="domain" description="Secretion system C-terminal sorting" evidence="4">
    <location>
        <begin position="491"/>
        <end position="569"/>
    </location>
</feature>
<dbReference type="SUPFAM" id="SSF117281">
    <property type="entry name" value="Kelch motif"/>
    <property type="match status" value="1"/>
</dbReference>
<dbReference type="PANTHER" id="PTHR45632">
    <property type="entry name" value="LD33804P"/>
    <property type="match status" value="1"/>
</dbReference>
<evidence type="ECO:0000313" key="7">
    <source>
        <dbReference type="EMBL" id="PSR52891.1"/>
    </source>
</evidence>
<dbReference type="InterPro" id="IPR006652">
    <property type="entry name" value="Kelch_1"/>
</dbReference>
<dbReference type="Pfam" id="PF18962">
    <property type="entry name" value="Por_Secre_tail"/>
    <property type="match status" value="1"/>
</dbReference>
<comment type="caution">
    <text evidence="7">The sequence shown here is derived from an EMBL/GenBank/DDBJ whole genome shotgun (WGS) entry which is preliminary data.</text>
</comment>
<feature type="domain" description="Attractin/MKLN-like beta-propeller" evidence="6">
    <location>
        <begin position="29"/>
        <end position="286"/>
    </location>
</feature>
<proteinExistence type="predicted"/>
<protein>
    <recommendedName>
        <fullName evidence="9">Secretion system C-terminal sorting domain-containing protein</fullName>
    </recommendedName>
</protein>
<organism evidence="7 8">
    <name type="scientific">Adhaeribacter arboris</name>
    <dbReference type="NCBI Taxonomy" id="2072846"/>
    <lineage>
        <taxon>Bacteria</taxon>
        <taxon>Pseudomonadati</taxon>
        <taxon>Bacteroidota</taxon>
        <taxon>Cytophagia</taxon>
        <taxon>Cytophagales</taxon>
        <taxon>Hymenobacteraceae</taxon>
        <taxon>Adhaeribacter</taxon>
    </lineage>
</organism>
<evidence type="ECO:0000259" key="4">
    <source>
        <dbReference type="Pfam" id="PF18962"/>
    </source>
</evidence>
<dbReference type="Pfam" id="PF24981">
    <property type="entry name" value="Beta-prop_ATRN-LZTR1"/>
    <property type="match status" value="1"/>
</dbReference>
<dbReference type="NCBIfam" id="TIGR04183">
    <property type="entry name" value="Por_Secre_tail"/>
    <property type="match status" value="1"/>
</dbReference>
<feature type="chain" id="PRO_5015427000" description="Secretion system C-terminal sorting domain-containing protein" evidence="3">
    <location>
        <begin position="30"/>
        <end position="572"/>
    </location>
</feature>
<accession>A0A2T2YBI6</accession>
<evidence type="ECO:0000256" key="1">
    <source>
        <dbReference type="ARBA" id="ARBA00022441"/>
    </source>
</evidence>
<dbReference type="Gene3D" id="2.120.10.80">
    <property type="entry name" value="Kelch-type beta propeller"/>
    <property type="match status" value="2"/>
</dbReference>
<sequence>MKKNFNSFFTQKIRLGSVLFLALSFTCFAFSSSTLKTVHAALASTGSWVSVSPSSGSATARHEASFVQAGNKFYLLGGRGIKPVQVFDPQNKTWTSKVNTPIELHHFQAVALDGLIYVVGAFTGSYPREKPVSTIYIYNPATNKWITGATIPSARRRGSSGVVVYNKKIYLVAGIKDGHWAGHVNWVDEYNPATNTWRILANAPRARDHFQAGVINGKIYIAAGRRSSASTNQTFTLTVPQVDVYDFATNKWASLPSSSNIPTQRAGTASAVLGEELIIIGGESGSHSTAHKHTEALNVSTKTWRRLADLKQGRHGTQAIVNNNNIYIAAGCGNRGGTPELNTQEAFYFNSRTIPTGSAITQSKLAVPTSLSFGTVAVNASSSKTVTLTNTTGNQAVVISSVTKSGASAFTFSSPYALPFVLAPGKSVSINVKFSPKASGSQSGNLIIKHSGQVGSATIALSGAGKSTAAKINRENETESSFTTKEILVAYPNPITNQQFSVNLPEKVVGEMPFIIVNSSGSAVVKEKLHITVPTSTLPFNLTNHSLNSGMYYLKINENGKNYLIKILITNN</sequence>
<dbReference type="InterPro" id="IPR054090">
    <property type="entry name" value="Cep192_Spd-2-like_dom"/>
</dbReference>
<reference evidence="7 8" key="1">
    <citation type="submission" date="2018-03" db="EMBL/GenBank/DDBJ databases">
        <title>Adhaeribacter sp. HMF7605 Genome sequencing and assembly.</title>
        <authorList>
            <person name="Kang H."/>
            <person name="Kang J."/>
            <person name="Cha I."/>
            <person name="Kim H."/>
            <person name="Joh K."/>
        </authorList>
    </citation>
    <scope>NUCLEOTIDE SEQUENCE [LARGE SCALE GENOMIC DNA]</scope>
    <source>
        <strain evidence="7 8">HMF7605</strain>
    </source>
</reference>
<keyword evidence="1" id="KW-0880">Kelch repeat</keyword>
<gene>
    <name evidence="7" type="ORF">AHMF7605_04800</name>
</gene>
<evidence type="ECO:0000256" key="3">
    <source>
        <dbReference type="SAM" id="SignalP"/>
    </source>
</evidence>
<keyword evidence="2" id="KW-0677">Repeat</keyword>